<comment type="similarity">
    <text evidence="3">Belongs to the protein kinase superfamily. STE Ser/Thr protein kinase family. MAP kinase kinase kinase subfamily.</text>
</comment>
<dbReference type="InterPro" id="IPR036028">
    <property type="entry name" value="SH3-like_dom_sf"/>
</dbReference>
<evidence type="ECO:0000259" key="17">
    <source>
        <dbReference type="PROSITE" id="PS50179"/>
    </source>
</evidence>
<evidence type="ECO:0000313" key="19">
    <source>
        <dbReference type="Proteomes" id="UP000623467"/>
    </source>
</evidence>
<evidence type="ECO:0000256" key="8">
    <source>
        <dbReference type="ARBA" id="ARBA00022443"/>
    </source>
</evidence>
<feature type="region of interest" description="Disordered" evidence="13">
    <location>
        <begin position="655"/>
        <end position="675"/>
    </location>
</feature>
<comment type="similarity">
    <text evidence="4">Belongs to the STAM family.</text>
</comment>
<dbReference type="SMART" id="SM00326">
    <property type="entry name" value="SH3"/>
    <property type="match status" value="1"/>
</dbReference>
<dbReference type="PROSITE" id="PS00109">
    <property type="entry name" value="PROTEIN_KINASE_TYR"/>
    <property type="match status" value="1"/>
</dbReference>
<proteinExistence type="inferred from homology"/>
<dbReference type="PROSITE" id="PS50179">
    <property type="entry name" value="VHS"/>
    <property type="match status" value="1"/>
</dbReference>
<evidence type="ECO:0000259" key="15">
    <source>
        <dbReference type="PROSITE" id="PS50002"/>
    </source>
</evidence>
<dbReference type="Gene3D" id="1.10.510.10">
    <property type="entry name" value="Transferase(Phosphotransferase) domain 1"/>
    <property type="match status" value="1"/>
</dbReference>
<evidence type="ECO:0000256" key="10">
    <source>
        <dbReference type="ARBA" id="ARBA00047559"/>
    </source>
</evidence>
<evidence type="ECO:0000256" key="3">
    <source>
        <dbReference type="ARBA" id="ARBA00006529"/>
    </source>
</evidence>
<evidence type="ECO:0000256" key="4">
    <source>
        <dbReference type="ARBA" id="ARBA00009666"/>
    </source>
</evidence>
<comment type="caution">
    <text evidence="18">The sequence shown here is derived from an EMBL/GenBank/DDBJ whole genome shotgun (WGS) entry which is preliminary data.</text>
</comment>
<dbReference type="SUPFAM" id="SSF50044">
    <property type="entry name" value="SH3-domain"/>
    <property type="match status" value="1"/>
</dbReference>
<sequence>MQKESKHLDFESSQLNPVKLADLLQRLFPISAAHGLATNRESMLPKILIHESLLSFLHDACSTRLPGRNLSEVAHFKTSLDDYTLSMASNNVVSAIVGSLESRRTLLELASQLGLANDPKLRAAQRTDDERIATILVSIFDSKDEGDTVLRLEGDPAQHFLDVIQETLDKGLLLAEDHSRMARRLIRKLSERCDMLPSSLFITGVSGREEHPTFGGGYGDIFRASYNEKPVALKRMRYFLRGAELRRVHLKFCREALVWKDLRHPHILSFLGIDRDSFPSTLCMVSPWMEHGTVLSYLQKQGHASVDKLLYEIAQGLQYLHSCNIVHGDLRGANILINENWSACLTDFGLSNFSDATSSMTTNRGGSLYWMAPELIDPDRFGLQFARTPATDVYAFGCVCLELYTGRPPFADLREPAALLKITNNERPQRPVGPPVVSDKLWNHVSACWADDPQARPGTQLVVQTMKALHPLPLLPNQQSPPPSPPMPSYPPTPMAVPNVLPHVFLSQSFADDISPGADSRLVGDEYKILHDYTTPTDDPTEMPMSFHGGEIVHLLQQEGLWCEVMKEDQSIGVVPSHFLILASGSPKNSQSDGHDDTERTEISEDSQSDKYLDTERTELWIQGQRKHDDVPAVRVREGNWKKIWRLGTTLLERDKRKVQGLPPPPAQQTPAHTPIHQQFVFRSQSQADEDRWEMLDQHTPPLPPGTGAPVPSPTSTGMQGARSPSPYSIAPSTVKPGLPTTLRKKPPPVIGILHSLDVRRRKGGGFWNRDKDKDKEREREREREREQRERVERAEMEREAREQMRGGERRDEEIELTRKIEFLTAAASEDWTLVLDVCDHASASEASAKEAVRALRRYMSSSSSLLSMFPLLYALPILVMLILLLLMYISQLWAIMLRNSTETFISQCTGRKFLDTLEDLLTSKRTSPVVRERVMDVLAAAAYASGSNITLKYANALALAEKDASFRGLWRRVKPPDKPEEGVPFDSDDAMLNSLLTSPSPVNV</sequence>
<dbReference type="GO" id="GO:0016192">
    <property type="term" value="P:vesicle-mediated transport"/>
    <property type="evidence" value="ECO:0007669"/>
    <property type="project" value="UniProtKB-ARBA"/>
</dbReference>
<dbReference type="GO" id="GO:0005524">
    <property type="term" value="F:ATP binding"/>
    <property type="evidence" value="ECO:0007669"/>
    <property type="project" value="InterPro"/>
</dbReference>
<evidence type="ECO:0000256" key="11">
    <source>
        <dbReference type="ARBA" id="ARBA00048329"/>
    </source>
</evidence>
<comment type="subcellular location">
    <subcellularLocation>
        <location evidence="2">Endosome membrane</location>
        <topology evidence="2">Peripheral membrane protein</topology>
        <orientation evidence="2">Cytoplasmic side</orientation>
    </subcellularLocation>
</comment>
<feature type="compositionally biased region" description="Basic and acidic residues" evidence="13">
    <location>
        <begin position="593"/>
        <end position="612"/>
    </location>
</feature>
<dbReference type="GO" id="GO:0035091">
    <property type="term" value="F:phosphatidylinositol binding"/>
    <property type="evidence" value="ECO:0007669"/>
    <property type="project" value="InterPro"/>
</dbReference>
<dbReference type="SUPFAM" id="SSF56112">
    <property type="entry name" value="Protein kinase-like (PK-like)"/>
    <property type="match status" value="1"/>
</dbReference>
<evidence type="ECO:0000256" key="13">
    <source>
        <dbReference type="SAM" id="MobiDB-lite"/>
    </source>
</evidence>
<keyword evidence="8 12" id="KW-0728">SH3 domain</keyword>
<dbReference type="Gene3D" id="2.30.30.40">
    <property type="entry name" value="SH3 Domains"/>
    <property type="match status" value="1"/>
</dbReference>
<dbReference type="GO" id="GO:0010008">
    <property type="term" value="C:endosome membrane"/>
    <property type="evidence" value="ECO:0007669"/>
    <property type="project" value="UniProtKB-SubCell"/>
</dbReference>
<dbReference type="Proteomes" id="UP000623467">
    <property type="component" value="Unassembled WGS sequence"/>
</dbReference>
<keyword evidence="18" id="KW-0418">Kinase</keyword>
<dbReference type="InterPro" id="IPR011009">
    <property type="entry name" value="Kinase-like_dom_sf"/>
</dbReference>
<evidence type="ECO:0000256" key="1">
    <source>
        <dbReference type="ARBA" id="ARBA00001946"/>
    </source>
</evidence>
<dbReference type="InterPro" id="IPR001452">
    <property type="entry name" value="SH3_domain"/>
</dbReference>
<dbReference type="SUPFAM" id="SSF48464">
    <property type="entry name" value="ENTH/VHS domain"/>
    <property type="match status" value="1"/>
</dbReference>
<dbReference type="AlphaFoldDB" id="A0A8H6Z6W9"/>
<dbReference type="OrthoDB" id="346907at2759"/>
<gene>
    <name evidence="18" type="ORF">MSAN_00552900</name>
</gene>
<feature type="compositionally biased region" description="Basic and acidic residues" evidence="13">
    <location>
        <begin position="769"/>
        <end position="810"/>
    </location>
</feature>
<keyword evidence="14" id="KW-0472">Membrane</keyword>
<dbReference type="InterPro" id="IPR051681">
    <property type="entry name" value="Ser/Thr_Kinases-Pseudokinases"/>
</dbReference>
<feature type="region of interest" description="Disordered" evidence="13">
    <location>
        <begin position="585"/>
        <end position="612"/>
    </location>
</feature>
<dbReference type="InterPro" id="IPR008942">
    <property type="entry name" value="ENTH_VHS"/>
</dbReference>
<protein>
    <recommendedName>
        <fullName evidence="6">Class E vacuolar protein-sorting machinery protein HSE1</fullName>
        <ecNumber evidence="5">2.7.11.25</ecNumber>
    </recommendedName>
    <alternativeName>
        <fullName evidence="7">Class E vacuolar protein-sorting machinery protein hse1</fullName>
    </alternativeName>
</protein>
<keyword evidence="14" id="KW-0812">Transmembrane</keyword>
<feature type="region of interest" description="Disordered" evidence="13">
    <location>
        <begin position="696"/>
        <end position="749"/>
    </location>
</feature>
<feature type="domain" description="VHS" evidence="17">
    <location>
        <begin position="829"/>
        <end position="939"/>
    </location>
</feature>
<evidence type="ECO:0000256" key="7">
    <source>
        <dbReference type="ARBA" id="ARBA00018978"/>
    </source>
</evidence>
<dbReference type="GO" id="GO:0004709">
    <property type="term" value="F:MAP kinase kinase kinase activity"/>
    <property type="evidence" value="ECO:0007669"/>
    <property type="project" value="UniProtKB-EC"/>
</dbReference>
<dbReference type="GO" id="GO:0007034">
    <property type="term" value="P:vacuolar transport"/>
    <property type="evidence" value="ECO:0007669"/>
    <property type="project" value="UniProtKB-ARBA"/>
</dbReference>
<evidence type="ECO:0000256" key="2">
    <source>
        <dbReference type="ARBA" id="ARBA00004125"/>
    </source>
</evidence>
<feature type="domain" description="SH3" evidence="15">
    <location>
        <begin position="522"/>
        <end position="585"/>
    </location>
</feature>
<dbReference type="GO" id="GO:0043130">
    <property type="term" value="F:ubiquitin binding"/>
    <property type="evidence" value="ECO:0007669"/>
    <property type="project" value="InterPro"/>
</dbReference>
<evidence type="ECO:0000256" key="6">
    <source>
        <dbReference type="ARBA" id="ARBA00017923"/>
    </source>
</evidence>
<dbReference type="PROSITE" id="PS50011">
    <property type="entry name" value="PROTEIN_KINASE_DOM"/>
    <property type="match status" value="1"/>
</dbReference>
<reference evidence="18" key="1">
    <citation type="submission" date="2020-05" db="EMBL/GenBank/DDBJ databases">
        <title>Mycena genomes resolve the evolution of fungal bioluminescence.</title>
        <authorList>
            <person name="Tsai I.J."/>
        </authorList>
    </citation>
    <scope>NUCLEOTIDE SEQUENCE</scope>
    <source>
        <strain evidence="18">160909Yilan</strain>
    </source>
</reference>
<organism evidence="18 19">
    <name type="scientific">Mycena sanguinolenta</name>
    <dbReference type="NCBI Taxonomy" id="230812"/>
    <lineage>
        <taxon>Eukaryota</taxon>
        <taxon>Fungi</taxon>
        <taxon>Dikarya</taxon>
        <taxon>Basidiomycota</taxon>
        <taxon>Agaricomycotina</taxon>
        <taxon>Agaricomycetes</taxon>
        <taxon>Agaricomycetidae</taxon>
        <taxon>Agaricales</taxon>
        <taxon>Marasmiineae</taxon>
        <taxon>Mycenaceae</taxon>
        <taxon>Mycena</taxon>
    </lineage>
</organism>
<comment type="catalytic activity">
    <reaction evidence="10">
        <text>L-threonyl-[protein] + ATP = O-phospho-L-threonyl-[protein] + ADP + H(+)</text>
        <dbReference type="Rhea" id="RHEA:46608"/>
        <dbReference type="Rhea" id="RHEA-COMP:11060"/>
        <dbReference type="Rhea" id="RHEA-COMP:11605"/>
        <dbReference type="ChEBI" id="CHEBI:15378"/>
        <dbReference type="ChEBI" id="CHEBI:30013"/>
        <dbReference type="ChEBI" id="CHEBI:30616"/>
        <dbReference type="ChEBI" id="CHEBI:61977"/>
        <dbReference type="ChEBI" id="CHEBI:456216"/>
        <dbReference type="EC" id="2.7.11.25"/>
    </reaction>
</comment>
<evidence type="ECO:0000259" key="16">
    <source>
        <dbReference type="PROSITE" id="PS50011"/>
    </source>
</evidence>
<evidence type="ECO:0000256" key="5">
    <source>
        <dbReference type="ARBA" id="ARBA00012406"/>
    </source>
</evidence>
<keyword evidence="9" id="KW-0967">Endosome</keyword>
<dbReference type="Gene3D" id="1.25.40.90">
    <property type="match status" value="1"/>
</dbReference>
<comment type="cofactor">
    <cofactor evidence="1">
        <name>Mg(2+)</name>
        <dbReference type="ChEBI" id="CHEBI:18420"/>
    </cofactor>
</comment>
<feature type="transmembrane region" description="Helical" evidence="14">
    <location>
        <begin position="866"/>
        <end position="890"/>
    </location>
</feature>
<dbReference type="InterPro" id="IPR002014">
    <property type="entry name" value="VHS_dom"/>
</dbReference>
<dbReference type="EMBL" id="JACAZH010000003">
    <property type="protein sequence ID" value="KAF7373433.1"/>
    <property type="molecule type" value="Genomic_DNA"/>
</dbReference>
<dbReference type="InterPro" id="IPR000719">
    <property type="entry name" value="Prot_kinase_dom"/>
</dbReference>
<feature type="domain" description="Protein kinase" evidence="16">
    <location>
        <begin position="207"/>
        <end position="473"/>
    </location>
</feature>
<keyword evidence="18" id="KW-0808">Transferase</keyword>
<comment type="catalytic activity">
    <reaction evidence="11">
        <text>L-seryl-[protein] + ATP = O-phospho-L-seryl-[protein] + ADP + H(+)</text>
        <dbReference type="Rhea" id="RHEA:17989"/>
        <dbReference type="Rhea" id="RHEA-COMP:9863"/>
        <dbReference type="Rhea" id="RHEA-COMP:11604"/>
        <dbReference type="ChEBI" id="CHEBI:15378"/>
        <dbReference type="ChEBI" id="CHEBI:29999"/>
        <dbReference type="ChEBI" id="CHEBI:30616"/>
        <dbReference type="ChEBI" id="CHEBI:83421"/>
        <dbReference type="ChEBI" id="CHEBI:456216"/>
        <dbReference type="EC" id="2.7.11.25"/>
    </reaction>
</comment>
<evidence type="ECO:0000256" key="12">
    <source>
        <dbReference type="PROSITE-ProRule" id="PRU00192"/>
    </source>
</evidence>
<dbReference type="InterPro" id="IPR001245">
    <property type="entry name" value="Ser-Thr/Tyr_kinase_cat_dom"/>
</dbReference>
<dbReference type="PANTHER" id="PTHR44329">
    <property type="entry name" value="SERINE/THREONINE-PROTEIN KINASE TNNI3K-RELATED"/>
    <property type="match status" value="1"/>
</dbReference>
<dbReference type="PROSITE" id="PS50002">
    <property type="entry name" value="SH3"/>
    <property type="match status" value="1"/>
</dbReference>
<dbReference type="EC" id="2.7.11.25" evidence="5"/>
<dbReference type="Pfam" id="PF07714">
    <property type="entry name" value="PK_Tyr_Ser-Thr"/>
    <property type="match status" value="1"/>
</dbReference>
<feature type="region of interest" description="Disordered" evidence="13">
    <location>
        <begin position="763"/>
        <end position="810"/>
    </location>
</feature>
<accession>A0A8H6Z6W9</accession>
<keyword evidence="14" id="KW-1133">Transmembrane helix</keyword>
<name>A0A8H6Z6W9_9AGAR</name>
<evidence type="ECO:0000256" key="14">
    <source>
        <dbReference type="SAM" id="Phobius"/>
    </source>
</evidence>
<evidence type="ECO:0000313" key="18">
    <source>
        <dbReference type="EMBL" id="KAF7373433.1"/>
    </source>
</evidence>
<dbReference type="InterPro" id="IPR008266">
    <property type="entry name" value="Tyr_kinase_AS"/>
</dbReference>
<evidence type="ECO:0000256" key="9">
    <source>
        <dbReference type="ARBA" id="ARBA00022753"/>
    </source>
</evidence>
<feature type="compositionally biased region" description="Pro residues" evidence="13">
    <location>
        <begin position="701"/>
        <end position="713"/>
    </location>
</feature>
<keyword evidence="19" id="KW-1185">Reference proteome</keyword>